<dbReference type="AlphaFoldDB" id="A0A6J7ARM3"/>
<feature type="region of interest" description="Disordered" evidence="1">
    <location>
        <begin position="183"/>
        <end position="213"/>
    </location>
</feature>
<gene>
    <name evidence="2" type="ORF">UFOPK3204_01779</name>
</gene>
<dbReference type="EMBL" id="CAFABK010000138">
    <property type="protein sequence ID" value="CAB4835475.1"/>
    <property type="molecule type" value="Genomic_DNA"/>
</dbReference>
<evidence type="ECO:0000256" key="1">
    <source>
        <dbReference type="SAM" id="MobiDB-lite"/>
    </source>
</evidence>
<accession>A0A6J7ARM3</accession>
<proteinExistence type="predicted"/>
<sequence length="342" mass="36153">MNIATKNSAPVMIEAMPVRAPSPIPDADSMYEVLLDTEAAPPATAAIESTTKILSKCGMSPFSSSRLASPARPNAVPIVSKKSLSINEKIASSAAMTPMIWKLPKRLNWPSRPRSGVATIWSGTFGTFRPHPTGLTAPSAPNFGPTLATDSMMIATTAVPKMPIRMAPRTFLTTKMIVKIRPKQKVKIGQPASAPAGPNVTSTGPGRTKPESTRPMMVMKRPIPTPIAYFSCSGTAWNTADLNPVSTKIKISTPSRTTRPIASAQVICGAKVKATKPFRPSPAATAIGKRPKTPIRIVIRPATKAVAAVTIVMALITSVVPPMKLPFMSLAVPMISGLSTTI</sequence>
<evidence type="ECO:0000313" key="2">
    <source>
        <dbReference type="EMBL" id="CAB4835475.1"/>
    </source>
</evidence>
<name>A0A6J7ARM3_9ZZZZ</name>
<protein>
    <submittedName>
        <fullName evidence="2">Unannotated protein</fullName>
    </submittedName>
</protein>
<organism evidence="2">
    <name type="scientific">freshwater metagenome</name>
    <dbReference type="NCBI Taxonomy" id="449393"/>
    <lineage>
        <taxon>unclassified sequences</taxon>
        <taxon>metagenomes</taxon>
        <taxon>ecological metagenomes</taxon>
    </lineage>
</organism>
<reference evidence="2" key="1">
    <citation type="submission" date="2020-05" db="EMBL/GenBank/DDBJ databases">
        <authorList>
            <person name="Chiriac C."/>
            <person name="Salcher M."/>
            <person name="Ghai R."/>
            <person name="Kavagutti S V."/>
        </authorList>
    </citation>
    <scope>NUCLEOTIDE SEQUENCE</scope>
</reference>